<accession>A0A7W3J5P9</accession>
<dbReference type="Proteomes" id="UP000540568">
    <property type="component" value="Unassembled WGS sequence"/>
</dbReference>
<comment type="caution">
    <text evidence="6">The sequence shown here is derived from an EMBL/GenBank/DDBJ whole genome shotgun (WGS) entry which is preliminary data.</text>
</comment>
<gene>
    <name evidence="6" type="ORF">FHX71_000601</name>
</gene>
<reference evidence="6 7" key="1">
    <citation type="submission" date="2020-07" db="EMBL/GenBank/DDBJ databases">
        <title>Sequencing the genomes of 1000 actinobacteria strains.</title>
        <authorList>
            <person name="Klenk H.-P."/>
        </authorList>
    </citation>
    <scope>NUCLEOTIDE SEQUENCE [LARGE SCALE GENOMIC DNA]</scope>
    <source>
        <strain evidence="6 7">DSM 44121</strain>
    </source>
</reference>
<dbReference type="GO" id="GO:0005975">
    <property type="term" value="P:carbohydrate metabolic process"/>
    <property type="evidence" value="ECO:0007669"/>
    <property type="project" value="InterPro"/>
</dbReference>
<evidence type="ECO:0000313" key="6">
    <source>
        <dbReference type="EMBL" id="MBA8806659.1"/>
    </source>
</evidence>
<evidence type="ECO:0000256" key="4">
    <source>
        <dbReference type="RuleBase" id="RU361187"/>
    </source>
</evidence>
<evidence type="ECO:0000256" key="5">
    <source>
        <dbReference type="SAM" id="MobiDB-lite"/>
    </source>
</evidence>
<sequence length="331" mass="35422">MTQSSTSTSPGTSRSGPTVGSAPLLGEPWGVDRADGTRWAKDPSVVRFQGRYLMYFTLRPEEPGAGLCVGIAESRDLASWELVARLHPGGDYDAKGLAAPGAVVVADVLHLFYQSYGTGPLDSICHATSTDGVTFERDASNPVFRPQGEWNCGRAIDADLVVDGDRLLLAYATRDPEMREQLVGVAEAPLGSGFGRDDWRDLSLDGPALRPELDWEGECIEAPAFVREGGRPDGGLVMFYAGAYNNVPQQIGWATSEDGVTWTRGTVEPFLPNGAPGTWNSSESGHPGVLTDDDGRTYLFFQGNDTGGRTNLLAGAEIVWAADGRPALRED</sequence>
<dbReference type="AlphaFoldDB" id="A0A7W3J5P9"/>
<dbReference type="Pfam" id="PF04616">
    <property type="entry name" value="Glyco_hydro_43"/>
    <property type="match status" value="1"/>
</dbReference>
<name>A0A7W3J5P9_9MICO</name>
<proteinExistence type="inferred from homology"/>
<evidence type="ECO:0000313" key="7">
    <source>
        <dbReference type="Proteomes" id="UP000540568"/>
    </source>
</evidence>
<dbReference type="InterPro" id="IPR006710">
    <property type="entry name" value="Glyco_hydro_43"/>
</dbReference>
<feature type="compositionally biased region" description="Low complexity" evidence="5">
    <location>
        <begin position="1"/>
        <end position="21"/>
    </location>
</feature>
<dbReference type="EMBL" id="JACGWV010000001">
    <property type="protein sequence ID" value="MBA8806659.1"/>
    <property type="molecule type" value="Genomic_DNA"/>
</dbReference>
<dbReference type="PANTHER" id="PTHR35279:SF1">
    <property type="entry name" value="ARABINANASE_LEVANSUCRASE_INVERTASE"/>
    <property type="match status" value="1"/>
</dbReference>
<keyword evidence="2 4" id="KW-0378">Hydrolase</keyword>
<keyword evidence="3 4" id="KW-0326">Glycosidase</keyword>
<dbReference type="GO" id="GO:0004553">
    <property type="term" value="F:hydrolase activity, hydrolyzing O-glycosyl compounds"/>
    <property type="evidence" value="ECO:0007669"/>
    <property type="project" value="InterPro"/>
</dbReference>
<evidence type="ECO:0000256" key="1">
    <source>
        <dbReference type="ARBA" id="ARBA00009865"/>
    </source>
</evidence>
<comment type="similarity">
    <text evidence="1 4">Belongs to the glycosyl hydrolase 43 family.</text>
</comment>
<dbReference type="InterPro" id="IPR023296">
    <property type="entry name" value="Glyco_hydro_beta-prop_sf"/>
</dbReference>
<dbReference type="PANTHER" id="PTHR35279">
    <property type="match status" value="1"/>
</dbReference>
<protein>
    <submittedName>
        <fullName evidence="6">Beta-xylosidase</fullName>
    </submittedName>
</protein>
<evidence type="ECO:0000256" key="3">
    <source>
        <dbReference type="ARBA" id="ARBA00023295"/>
    </source>
</evidence>
<organism evidence="6 7">
    <name type="scientific">Promicromonospora sukumoe</name>
    <dbReference type="NCBI Taxonomy" id="88382"/>
    <lineage>
        <taxon>Bacteria</taxon>
        <taxon>Bacillati</taxon>
        <taxon>Actinomycetota</taxon>
        <taxon>Actinomycetes</taxon>
        <taxon>Micrococcales</taxon>
        <taxon>Promicromonosporaceae</taxon>
        <taxon>Promicromonospora</taxon>
    </lineage>
</organism>
<dbReference type="SUPFAM" id="SSF75005">
    <property type="entry name" value="Arabinanase/levansucrase/invertase"/>
    <property type="match status" value="1"/>
</dbReference>
<keyword evidence="7" id="KW-1185">Reference proteome</keyword>
<dbReference type="RefSeq" id="WP_182614358.1">
    <property type="nucleotide sequence ID" value="NZ_BAAATF010000002.1"/>
</dbReference>
<dbReference type="Gene3D" id="2.115.10.20">
    <property type="entry name" value="Glycosyl hydrolase domain, family 43"/>
    <property type="match status" value="2"/>
</dbReference>
<evidence type="ECO:0000256" key="2">
    <source>
        <dbReference type="ARBA" id="ARBA00022801"/>
    </source>
</evidence>
<feature type="region of interest" description="Disordered" evidence="5">
    <location>
        <begin position="1"/>
        <end position="36"/>
    </location>
</feature>